<evidence type="ECO:0000256" key="1">
    <source>
        <dbReference type="SAM" id="MobiDB-lite"/>
    </source>
</evidence>
<gene>
    <name evidence="2" type="ORF">IV74_GL001116</name>
</gene>
<organism evidence="2 3">
    <name type="scientific">Carnobacterium divergens DSM 20623</name>
    <dbReference type="NCBI Taxonomy" id="1449336"/>
    <lineage>
        <taxon>Bacteria</taxon>
        <taxon>Bacillati</taxon>
        <taxon>Bacillota</taxon>
        <taxon>Bacilli</taxon>
        <taxon>Lactobacillales</taxon>
        <taxon>Carnobacteriaceae</taxon>
        <taxon>Carnobacterium</taxon>
    </lineage>
</organism>
<reference evidence="2 3" key="1">
    <citation type="journal article" date="2015" name="Genome Announc.">
        <title>Expanding the biotechnology potential of lactobacilli through comparative genomics of 213 strains and associated genera.</title>
        <authorList>
            <person name="Sun Z."/>
            <person name="Harris H.M."/>
            <person name="McCann A."/>
            <person name="Guo C."/>
            <person name="Argimon S."/>
            <person name="Zhang W."/>
            <person name="Yang X."/>
            <person name="Jeffery I.B."/>
            <person name="Cooney J.C."/>
            <person name="Kagawa T.F."/>
            <person name="Liu W."/>
            <person name="Song Y."/>
            <person name="Salvetti E."/>
            <person name="Wrobel A."/>
            <person name="Rasinkangas P."/>
            <person name="Parkhill J."/>
            <person name="Rea M.C."/>
            <person name="O'Sullivan O."/>
            <person name="Ritari J."/>
            <person name="Douillard F.P."/>
            <person name="Paul Ross R."/>
            <person name="Yang R."/>
            <person name="Briner A.E."/>
            <person name="Felis G.E."/>
            <person name="de Vos W.M."/>
            <person name="Barrangou R."/>
            <person name="Klaenhammer T.R."/>
            <person name="Caufield P.W."/>
            <person name="Cui Y."/>
            <person name="Zhang H."/>
            <person name="O'Toole P.W."/>
        </authorList>
    </citation>
    <scope>NUCLEOTIDE SEQUENCE [LARGE SCALE GENOMIC DNA]</scope>
    <source>
        <strain evidence="2 3">DSM 20623</strain>
    </source>
</reference>
<feature type="region of interest" description="Disordered" evidence="1">
    <location>
        <begin position="109"/>
        <end position="172"/>
    </location>
</feature>
<proteinExistence type="predicted"/>
<evidence type="ECO:0000313" key="3">
    <source>
        <dbReference type="Proteomes" id="UP000051658"/>
    </source>
</evidence>
<dbReference type="EMBL" id="JQBS01000001">
    <property type="protein sequence ID" value="KRN57861.1"/>
    <property type="molecule type" value="Genomic_DNA"/>
</dbReference>
<feature type="compositionally biased region" description="Basic and acidic residues" evidence="1">
    <location>
        <begin position="109"/>
        <end position="118"/>
    </location>
</feature>
<evidence type="ECO:0000313" key="2">
    <source>
        <dbReference type="EMBL" id="KRN57861.1"/>
    </source>
</evidence>
<name>A0A0R2I5V5_CARDV</name>
<dbReference type="AlphaFoldDB" id="A0A0R2I5V5"/>
<keyword evidence="3" id="KW-1185">Reference proteome</keyword>
<dbReference type="PATRIC" id="fig|1449336.4.peg.1141"/>
<accession>A0A0R2I5V5</accession>
<sequence length="1029" mass="115621">MFSSEIKATDIQDVSLSYNEKNQPYISVKMVEEASTMTIQFLNQVALDLETTKLKNPDVIITDQENQRTVDFQINNTVKEVRLFFNPQTVESGEIEIKQNNQVQTLKLVNKEPEKESSVESTTLEQKDSAEESGESSAVPKESEQLTESAVEVIDETEPNTDMPETKDLYKQSQTVQELYEEDIKKEGWQSNEENNYLVKSISDNQRLSYGFANGSDIFLTDLFSTDAAGHKLSYRHNINTGSNRSVRSYYFQEESDYKELDDVKLQFVSKKGESIRGYGEFTVSNKVVVDVWTYHVLVKVTLTADAMGNVKKEVEYKRVDKPIIDLTPLKIGYSELTDTDLNGKDGVDVNYIGNKKGMYIESDPYKVMFHVLDKDGPNQWNAGPGRKFLVWATTPSDFFSKPWGIWTTIHGAENVEGKPSELIKHYDDSAVGFRWNDETLKPKSSRTFSYKINLGEPKPPKLILEDIPSSVLNGEFFPTDISGTVVDEDSSKVALHYWVDEEKEGTSVNVDTASHQIQNVTIKKNELNQYLTSKKLSTGKHTLYFVAQDEEDHSSKVVEKEFTIVKSGDKYIFDATLKNQSSFINAIHVGDKLHYKIFFENLKIANLAGRFINEIPVELQLDKDSVKATVDKQDIGKSLLISTNRIAINDLPLKKNQIFLLEFDVTVKDSGLNKMLVDVINESKFKNETIEVKQKSLGSEGKILDNPKPYISFSTPEEEVIAGESANLNFEIGNQLTNVEDFTKKATTENGEWRQVQFLLPPKSKEINYEKVELLDSKGQLIALMNSSGDVAYSNEEDQQHIQLSYQQADVTKNKEILESPFKENLKPEEKAVYVAIDSIAKGESYQIKVEAKIDKTIKEQIVEFKSFVSGNNEVNDDKSIELGMSYIAIKPAAELKVLVPNDISFEAKADSSILETKGQRFYPAKPFTVQVINTTDNPNWSLAVTGELEPITGGSGNKAIKLSLLDGKPITGTVSSKDHTSTIAFKSKQTDEGNDLVGILTKATRSGAYKGTITWQLNNVITADDPR</sequence>
<protein>
    <submittedName>
        <fullName evidence="2">Uncharacterized protein</fullName>
    </submittedName>
</protein>
<comment type="caution">
    <text evidence="2">The sequence shown here is derived from an EMBL/GenBank/DDBJ whole genome shotgun (WGS) entry which is preliminary data.</text>
</comment>
<dbReference type="Proteomes" id="UP000051658">
    <property type="component" value="Unassembled WGS sequence"/>
</dbReference>